<dbReference type="InterPro" id="IPR029044">
    <property type="entry name" value="Nucleotide-diphossugar_trans"/>
</dbReference>
<dbReference type="PANTHER" id="PTHR22916">
    <property type="entry name" value="GLYCOSYLTRANSFERASE"/>
    <property type="match status" value="1"/>
</dbReference>
<dbReference type="InterPro" id="IPR011990">
    <property type="entry name" value="TPR-like_helical_dom_sf"/>
</dbReference>
<name>A0AB39UXN9_9GAMM</name>
<protein>
    <submittedName>
        <fullName evidence="2">Glycosyltransferase</fullName>
        <ecNumber evidence="2">2.4.-.-</ecNumber>
    </submittedName>
</protein>
<dbReference type="EMBL" id="CP154858">
    <property type="protein sequence ID" value="XDT73001.1"/>
    <property type="molecule type" value="Genomic_DNA"/>
</dbReference>
<organism evidence="2">
    <name type="scientific">Thermohahella caldifontis</name>
    <dbReference type="NCBI Taxonomy" id="3142973"/>
    <lineage>
        <taxon>Bacteria</taxon>
        <taxon>Pseudomonadati</taxon>
        <taxon>Pseudomonadota</taxon>
        <taxon>Gammaproteobacteria</taxon>
        <taxon>Oceanospirillales</taxon>
        <taxon>Hahellaceae</taxon>
        <taxon>Thermohahella</taxon>
    </lineage>
</organism>
<dbReference type="SUPFAM" id="SSF48452">
    <property type="entry name" value="TPR-like"/>
    <property type="match status" value="1"/>
</dbReference>
<dbReference type="AlphaFoldDB" id="A0AB39UXN9"/>
<proteinExistence type="predicted"/>
<dbReference type="RefSeq" id="WP_369602002.1">
    <property type="nucleotide sequence ID" value="NZ_CP154858.1"/>
</dbReference>
<dbReference type="PANTHER" id="PTHR22916:SF3">
    <property type="entry name" value="UDP-GLCNAC:BETAGAL BETA-1,3-N-ACETYLGLUCOSAMINYLTRANSFERASE-LIKE PROTEIN 1"/>
    <property type="match status" value="1"/>
</dbReference>
<accession>A0AB39UXN9</accession>
<gene>
    <name evidence="2" type="ORF">AAIA72_03165</name>
</gene>
<sequence length="295" mass="34157">MDKPKVSIITPTWNRADLISEAVESVLAQTWANWELLIVDDGSTDNTREVLAPYLEDPRIHYFYQENQGQSVARNLALKHAKGAYISFLDSDNRLVPEKLEWALEALASNPDVDIVYGDIITIDEQGNEISRENMRRYSGRIAKYLIVDNCVSMNTAVVRRKCFDEMGGFNTERRVADDFELWLRFSARYSFLYIPKFMAFYRVMDNQISSDKSRRFASNEASIMDFLEKYPDAVTPREARYALCRFYTRKARYHTTVGQWDQALATLGKALMYKPLDPGPWRVLARVLTQRTTP</sequence>
<dbReference type="EC" id="2.4.-.-" evidence="2"/>
<dbReference type="InterPro" id="IPR001173">
    <property type="entry name" value="Glyco_trans_2-like"/>
</dbReference>
<evidence type="ECO:0000259" key="1">
    <source>
        <dbReference type="Pfam" id="PF00535"/>
    </source>
</evidence>
<reference evidence="2" key="1">
    <citation type="submission" date="2024-05" db="EMBL/GenBank/DDBJ databases">
        <title>Genome sequencing of novel strain.</title>
        <authorList>
            <person name="Ganbat D."/>
            <person name="Ganbat S."/>
            <person name="Lee S.-J."/>
        </authorList>
    </citation>
    <scope>NUCLEOTIDE SEQUENCE</scope>
    <source>
        <strain evidence="2">SMD15-11</strain>
    </source>
</reference>
<dbReference type="Gene3D" id="3.90.550.10">
    <property type="entry name" value="Spore Coat Polysaccharide Biosynthesis Protein SpsA, Chain A"/>
    <property type="match status" value="1"/>
</dbReference>
<keyword evidence="2" id="KW-0808">Transferase</keyword>
<keyword evidence="2" id="KW-0328">Glycosyltransferase</keyword>
<dbReference type="SUPFAM" id="SSF53448">
    <property type="entry name" value="Nucleotide-diphospho-sugar transferases"/>
    <property type="match status" value="1"/>
</dbReference>
<dbReference type="GO" id="GO:0016758">
    <property type="term" value="F:hexosyltransferase activity"/>
    <property type="evidence" value="ECO:0007669"/>
    <property type="project" value="UniProtKB-ARBA"/>
</dbReference>
<dbReference type="Pfam" id="PF00535">
    <property type="entry name" value="Glycos_transf_2"/>
    <property type="match status" value="1"/>
</dbReference>
<feature type="domain" description="Glycosyltransferase 2-like" evidence="1">
    <location>
        <begin position="7"/>
        <end position="166"/>
    </location>
</feature>
<dbReference type="KEGG" id="tcd:AAIA72_03165"/>
<evidence type="ECO:0000313" key="2">
    <source>
        <dbReference type="EMBL" id="XDT73001.1"/>
    </source>
</evidence>